<dbReference type="EMBL" id="LXWW01000563">
    <property type="protein sequence ID" value="OAO12097.1"/>
    <property type="molecule type" value="Genomic_DNA"/>
</dbReference>
<dbReference type="FunFam" id="3.40.50.300:FF:000808">
    <property type="entry name" value="Small GTP-binding protein, putative"/>
    <property type="match status" value="1"/>
</dbReference>
<dbReference type="PROSITE" id="PS51421">
    <property type="entry name" value="RAS"/>
    <property type="match status" value="1"/>
</dbReference>
<comment type="caution">
    <text evidence="2">The sequence shown here is derived from an EMBL/GenBank/DDBJ whole genome shotgun (WGS) entry which is preliminary data.</text>
</comment>
<keyword evidence="3" id="KW-1185">Reference proteome</keyword>
<dbReference type="NCBIfam" id="TIGR00231">
    <property type="entry name" value="small_GTP"/>
    <property type="match status" value="1"/>
</dbReference>
<protein>
    <submittedName>
        <fullName evidence="2">Rab21</fullName>
    </submittedName>
</protein>
<dbReference type="PANTHER" id="PTHR47978">
    <property type="match status" value="1"/>
</dbReference>
<accession>A0A196S7P6</accession>
<dbReference type="Pfam" id="PF00071">
    <property type="entry name" value="Ras"/>
    <property type="match status" value="1"/>
</dbReference>
<dbReference type="STRING" id="478820.A0A196S7P6"/>
<dbReference type="AlphaFoldDB" id="A0A196S7P6"/>
<organism evidence="2 3">
    <name type="scientific">Blastocystis sp. subtype 1 (strain ATCC 50177 / NandII)</name>
    <dbReference type="NCBI Taxonomy" id="478820"/>
    <lineage>
        <taxon>Eukaryota</taxon>
        <taxon>Sar</taxon>
        <taxon>Stramenopiles</taxon>
        <taxon>Bigyra</taxon>
        <taxon>Opalozoa</taxon>
        <taxon>Opalinata</taxon>
        <taxon>Blastocystidae</taxon>
        <taxon>Blastocystis</taxon>
    </lineage>
</organism>
<dbReference type="InterPro" id="IPR005225">
    <property type="entry name" value="Small_GTP-bd"/>
</dbReference>
<dbReference type="SMART" id="SM00173">
    <property type="entry name" value="RAS"/>
    <property type="match status" value="1"/>
</dbReference>
<dbReference type="PRINTS" id="PR00449">
    <property type="entry name" value="RASTRNSFRMNG"/>
</dbReference>
<dbReference type="SMART" id="SM00174">
    <property type="entry name" value="RHO"/>
    <property type="match status" value="1"/>
</dbReference>
<dbReference type="PROSITE" id="PS51419">
    <property type="entry name" value="RAB"/>
    <property type="match status" value="1"/>
</dbReference>
<reference evidence="2 3" key="1">
    <citation type="submission" date="2016-05" db="EMBL/GenBank/DDBJ databases">
        <title>Nuclear genome of Blastocystis sp. subtype 1 NandII.</title>
        <authorList>
            <person name="Gentekaki E."/>
            <person name="Curtis B."/>
            <person name="Stairs C."/>
            <person name="Eme L."/>
            <person name="Herman E."/>
            <person name="Klimes V."/>
            <person name="Arias M.C."/>
            <person name="Elias M."/>
            <person name="Hilliou F."/>
            <person name="Klute M."/>
            <person name="Malik S.-B."/>
            <person name="Pightling A."/>
            <person name="Rachubinski R."/>
            <person name="Salas D."/>
            <person name="Schlacht A."/>
            <person name="Suga H."/>
            <person name="Archibald J."/>
            <person name="Ball S.G."/>
            <person name="Clark G."/>
            <person name="Dacks J."/>
            <person name="Van Der Giezen M."/>
            <person name="Tsaousis A."/>
            <person name="Roger A."/>
        </authorList>
    </citation>
    <scope>NUCLEOTIDE SEQUENCE [LARGE SCALE GENOMIC DNA]</scope>
    <source>
        <strain evidence="3">ATCC 50177 / NandII</strain>
    </source>
</reference>
<dbReference type="PROSITE" id="PS51420">
    <property type="entry name" value="RHO"/>
    <property type="match status" value="1"/>
</dbReference>
<dbReference type="GO" id="GO:0003924">
    <property type="term" value="F:GTPase activity"/>
    <property type="evidence" value="ECO:0007669"/>
    <property type="project" value="InterPro"/>
</dbReference>
<proteinExistence type="predicted"/>
<evidence type="ECO:0000313" key="3">
    <source>
        <dbReference type="Proteomes" id="UP000078348"/>
    </source>
</evidence>
<dbReference type="Proteomes" id="UP000078348">
    <property type="component" value="Unassembled WGS sequence"/>
</dbReference>
<gene>
    <name evidence="2" type="ORF">AV274_6232</name>
</gene>
<dbReference type="GO" id="GO:0005525">
    <property type="term" value="F:GTP binding"/>
    <property type="evidence" value="ECO:0007669"/>
    <property type="project" value="InterPro"/>
</dbReference>
<name>A0A196S7P6_BLAHN</name>
<dbReference type="SMART" id="SM00175">
    <property type="entry name" value="RAB"/>
    <property type="match status" value="1"/>
</dbReference>
<dbReference type="Gene3D" id="3.40.50.300">
    <property type="entry name" value="P-loop containing nucleotide triphosphate hydrolases"/>
    <property type="match status" value="1"/>
</dbReference>
<evidence type="ECO:0000313" key="2">
    <source>
        <dbReference type="EMBL" id="OAO12097.1"/>
    </source>
</evidence>
<dbReference type="SMART" id="SM00176">
    <property type="entry name" value="RAN"/>
    <property type="match status" value="1"/>
</dbReference>
<keyword evidence="1" id="KW-0547">Nucleotide-binding</keyword>
<dbReference type="SUPFAM" id="SSF52540">
    <property type="entry name" value="P-loop containing nucleoside triphosphate hydrolases"/>
    <property type="match status" value="1"/>
</dbReference>
<dbReference type="InterPro" id="IPR001806">
    <property type="entry name" value="Small_GTPase"/>
</dbReference>
<evidence type="ECO:0000256" key="1">
    <source>
        <dbReference type="ARBA" id="ARBA00022741"/>
    </source>
</evidence>
<dbReference type="OrthoDB" id="63533at2759"/>
<sequence>MMYKVVLLGEGRVGKSSMLKQIVKGRFEENETTTTEASNYKKTVKVDNTSVTLNIWDTAGQEQYHALGPVYYRDADAAILVFDVALPETFSMVKSWVKEISLTCEKPMVYVIAGNKTDLVTNLNMAEARAFADSIHGIYIETSAKTGQNLDAMLQAVARALLQKSQETNESVAYSTTAPLLISEEAEKKKCCC</sequence>
<dbReference type="InterPro" id="IPR027417">
    <property type="entry name" value="P-loop_NTPase"/>
</dbReference>